<proteinExistence type="predicted"/>
<dbReference type="InterPro" id="IPR001628">
    <property type="entry name" value="Znf_hrmn_rcpt"/>
</dbReference>
<evidence type="ECO:0000256" key="6">
    <source>
        <dbReference type="ARBA" id="ARBA00023163"/>
    </source>
</evidence>
<evidence type="ECO:0000256" key="10">
    <source>
        <dbReference type="SAM" id="MobiDB-lite"/>
    </source>
</evidence>
<dbReference type="SMART" id="SM00399">
    <property type="entry name" value="ZnF_C4"/>
    <property type="match status" value="1"/>
</dbReference>
<protein>
    <recommendedName>
        <fullName evidence="15">Nuclear receptor domain-containing protein</fullName>
    </recommendedName>
</protein>
<dbReference type="Proteomes" id="UP000728032">
    <property type="component" value="Unassembled WGS sequence"/>
</dbReference>
<dbReference type="EMBL" id="CAJPVJ010010858">
    <property type="protein sequence ID" value="CAG2173460.1"/>
    <property type="molecule type" value="Genomic_DNA"/>
</dbReference>
<evidence type="ECO:0000256" key="8">
    <source>
        <dbReference type="ARBA" id="ARBA00023242"/>
    </source>
</evidence>
<dbReference type="GO" id="GO:0043565">
    <property type="term" value="F:sequence-specific DNA binding"/>
    <property type="evidence" value="ECO:0007669"/>
    <property type="project" value="InterPro"/>
</dbReference>
<dbReference type="InterPro" id="IPR013088">
    <property type="entry name" value="Znf_NHR/GATA"/>
</dbReference>
<dbReference type="AlphaFoldDB" id="A0A7R9MAV5"/>
<dbReference type="EMBL" id="OC925683">
    <property type="protein sequence ID" value="CAD7656273.1"/>
    <property type="molecule type" value="Genomic_DNA"/>
</dbReference>
<dbReference type="PROSITE" id="PS51058">
    <property type="entry name" value="ZF_CXXC"/>
    <property type="match status" value="1"/>
</dbReference>
<evidence type="ECO:0000256" key="3">
    <source>
        <dbReference type="ARBA" id="ARBA00022833"/>
    </source>
</evidence>
<evidence type="ECO:0000313" key="14">
    <source>
        <dbReference type="Proteomes" id="UP000728032"/>
    </source>
</evidence>
<evidence type="ECO:0000256" key="4">
    <source>
        <dbReference type="ARBA" id="ARBA00023015"/>
    </source>
</evidence>
<keyword evidence="4" id="KW-0805">Transcription regulation</keyword>
<evidence type="ECO:0000256" key="1">
    <source>
        <dbReference type="ARBA" id="ARBA00022723"/>
    </source>
</evidence>
<keyword evidence="14" id="KW-1185">Reference proteome</keyword>
<evidence type="ECO:0008006" key="15">
    <source>
        <dbReference type="Google" id="ProtNLM"/>
    </source>
</evidence>
<evidence type="ECO:0000256" key="7">
    <source>
        <dbReference type="ARBA" id="ARBA00023170"/>
    </source>
</evidence>
<evidence type="ECO:0000256" key="2">
    <source>
        <dbReference type="ARBA" id="ARBA00022771"/>
    </source>
</evidence>
<keyword evidence="5" id="KW-0238">DNA-binding</keyword>
<evidence type="ECO:0000256" key="9">
    <source>
        <dbReference type="PROSITE-ProRule" id="PRU00509"/>
    </source>
</evidence>
<sequence length="402" mass="44434">MKMSTKSGIRSLVCDSNGIIVAEMVYRCMICSAIHDVLDDAQRHYQSEHIDDNDNDCKTSNQQMIGGDSDLEDEEDLSLNFEMQESMYEDMGHNQSASNSVTVSVPASLRQLQYQSLTPNNNSESMILEPSMDQFTVMDNRPNKPITFAQPSNSFLMPFGGTTGKVTPKRVGGGFVTCEVCGLTKYYSHISRRYGVFSCESCAKFFYRYLLKPSKFVCANNGNCSLKIDVPGGRCKSCLLQACLQKYIIDPKKHPKIFQRSPATGEKGVAGVMNVVPANVQIKINPKPKQLLAKPNIKQEISLDGQDVKGQDPSLTVATPKPSTNGIVIKATPAGSGKRKQQFNEDGVAVTRSRRIGCRECPGCLADDCGQCLYCLDKPKFGGNDVKKQRCIKRRCHRANYT</sequence>
<dbReference type="GO" id="GO:0003700">
    <property type="term" value="F:DNA-binding transcription factor activity"/>
    <property type="evidence" value="ECO:0007669"/>
    <property type="project" value="InterPro"/>
</dbReference>
<keyword evidence="3" id="KW-0862">Zinc</keyword>
<dbReference type="Pfam" id="PF00105">
    <property type="entry name" value="zf-C4"/>
    <property type="match status" value="1"/>
</dbReference>
<feature type="region of interest" description="Disordered" evidence="10">
    <location>
        <begin position="49"/>
        <end position="73"/>
    </location>
</feature>
<gene>
    <name evidence="13" type="ORF">ONB1V03_LOCUS12912</name>
</gene>
<keyword evidence="6" id="KW-0804">Transcription</keyword>
<keyword evidence="2 9" id="KW-0863">Zinc-finger</keyword>
<dbReference type="GO" id="GO:0008270">
    <property type="term" value="F:zinc ion binding"/>
    <property type="evidence" value="ECO:0007669"/>
    <property type="project" value="UniProtKB-KW"/>
</dbReference>
<evidence type="ECO:0000259" key="11">
    <source>
        <dbReference type="PROSITE" id="PS51030"/>
    </source>
</evidence>
<evidence type="ECO:0000256" key="5">
    <source>
        <dbReference type="ARBA" id="ARBA00023125"/>
    </source>
</evidence>
<dbReference type="OrthoDB" id="308383at2759"/>
<dbReference type="Gene3D" id="3.30.50.10">
    <property type="entry name" value="Erythroid Transcription Factor GATA-1, subunit A"/>
    <property type="match status" value="1"/>
</dbReference>
<dbReference type="InterPro" id="IPR002857">
    <property type="entry name" value="Znf_CXXC"/>
</dbReference>
<feature type="domain" description="CXXC-type" evidence="12">
    <location>
        <begin position="351"/>
        <end position="397"/>
    </location>
</feature>
<keyword evidence="8" id="KW-0539">Nucleus</keyword>
<dbReference type="Pfam" id="PF02008">
    <property type="entry name" value="zf-CXXC"/>
    <property type="match status" value="1"/>
</dbReference>
<dbReference type="SUPFAM" id="SSF57716">
    <property type="entry name" value="Glucocorticoid receptor-like (DNA-binding domain)"/>
    <property type="match status" value="1"/>
</dbReference>
<evidence type="ECO:0000313" key="13">
    <source>
        <dbReference type="EMBL" id="CAD7656273.1"/>
    </source>
</evidence>
<keyword evidence="7" id="KW-0675">Receptor</keyword>
<keyword evidence="1" id="KW-0479">Metal-binding</keyword>
<feature type="domain" description="Nuclear receptor" evidence="11">
    <location>
        <begin position="175"/>
        <end position="260"/>
    </location>
</feature>
<accession>A0A7R9MAV5</accession>
<evidence type="ECO:0000259" key="12">
    <source>
        <dbReference type="PROSITE" id="PS51058"/>
    </source>
</evidence>
<dbReference type="PROSITE" id="PS51030">
    <property type="entry name" value="NUCLEAR_REC_DBD_2"/>
    <property type="match status" value="1"/>
</dbReference>
<reference evidence="13" key="1">
    <citation type="submission" date="2020-11" db="EMBL/GenBank/DDBJ databases">
        <authorList>
            <person name="Tran Van P."/>
        </authorList>
    </citation>
    <scope>NUCLEOTIDE SEQUENCE</scope>
</reference>
<organism evidence="13">
    <name type="scientific">Oppiella nova</name>
    <dbReference type="NCBI Taxonomy" id="334625"/>
    <lineage>
        <taxon>Eukaryota</taxon>
        <taxon>Metazoa</taxon>
        <taxon>Ecdysozoa</taxon>
        <taxon>Arthropoda</taxon>
        <taxon>Chelicerata</taxon>
        <taxon>Arachnida</taxon>
        <taxon>Acari</taxon>
        <taxon>Acariformes</taxon>
        <taxon>Sarcoptiformes</taxon>
        <taxon>Oribatida</taxon>
        <taxon>Brachypylina</taxon>
        <taxon>Oppioidea</taxon>
        <taxon>Oppiidae</taxon>
        <taxon>Oppiella</taxon>
    </lineage>
</organism>
<name>A0A7R9MAV5_9ACAR</name>